<keyword evidence="18" id="KW-0132">Cell division</keyword>
<comment type="similarity">
    <text evidence="14">In the central section; belongs to the AAA ATPase family.</text>
</comment>
<keyword evidence="10 15" id="KW-0067">ATP-binding</keyword>
<dbReference type="InterPro" id="IPR027417">
    <property type="entry name" value="P-loop_NTPase"/>
</dbReference>
<feature type="transmembrane region" description="Helical" evidence="16">
    <location>
        <begin position="139"/>
        <end position="160"/>
    </location>
</feature>
<evidence type="ECO:0000256" key="5">
    <source>
        <dbReference type="ARBA" id="ARBA00022692"/>
    </source>
</evidence>
<feature type="transmembrane region" description="Helical" evidence="16">
    <location>
        <begin position="41"/>
        <end position="63"/>
    </location>
</feature>
<feature type="domain" description="AAA+ ATPase" evidence="17">
    <location>
        <begin position="224"/>
        <end position="363"/>
    </location>
</feature>
<evidence type="ECO:0000256" key="8">
    <source>
        <dbReference type="ARBA" id="ARBA00022801"/>
    </source>
</evidence>
<dbReference type="InterPro" id="IPR041569">
    <property type="entry name" value="AAA_lid_3"/>
</dbReference>
<evidence type="ECO:0000256" key="12">
    <source>
        <dbReference type="ARBA" id="ARBA00023049"/>
    </source>
</evidence>
<evidence type="ECO:0000256" key="4">
    <source>
        <dbReference type="ARBA" id="ARBA00022670"/>
    </source>
</evidence>
<dbReference type="PANTHER" id="PTHR23076">
    <property type="entry name" value="METALLOPROTEASE M41 FTSH"/>
    <property type="match status" value="1"/>
</dbReference>
<evidence type="ECO:0000256" key="7">
    <source>
        <dbReference type="ARBA" id="ARBA00022741"/>
    </source>
</evidence>
<evidence type="ECO:0000256" key="1">
    <source>
        <dbReference type="ARBA" id="ARBA00001947"/>
    </source>
</evidence>
<dbReference type="GO" id="GO:0016020">
    <property type="term" value="C:membrane"/>
    <property type="evidence" value="ECO:0007669"/>
    <property type="project" value="UniProtKB-SubCell"/>
</dbReference>
<dbReference type="EMBL" id="MGDD01000064">
    <property type="protein sequence ID" value="OGL47638.1"/>
    <property type="molecule type" value="Genomic_DNA"/>
</dbReference>
<keyword evidence="7 15" id="KW-0547">Nucleotide-binding</keyword>
<dbReference type="Pfam" id="PF17862">
    <property type="entry name" value="AAA_lid_3"/>
    <property type="match status" value="1"/>
</dbReference>
<evidence type="ECO:0000313" key="18">
    <source>
        <dbReference type="EMBL" id="OGL47638.1"/>
    </source>
</evidence>
<comment type="cofactor">
    <cofactor evidence="1">
        <name>Zn(2+)</name>
        <dbReference type="ChEBI" id="CHEBI:29105"/>
    </cofactor>
</comment>
<keyword evidence="9" id="KW-0862">Zinc</keyword>
<dbReference type="InterPro" id="IPR003593">
    <property type="entry name" value="AAA+_ATPase"/>
</dbReference>
<dbReference type="PROSITE" id="PS00674">
    <property type="entry name" value="AAA"/>
    <property type="match status" value="1"/>
</dbReference>
<dbReference type="GO" id="GO:0004222">
    <property type="term" value="F:metalloendopeptidase activity"/>
    <property type="evidence" value="ECO:0007669"/>
    <property type="project" value="InterPro"/>
</dbReference>
<evidence type="ECO:0000259" key="17">
    <source>
        <dbReference type="SMART" id="SM00382"/>
    </source>
</evidence>
<keyword evidence="13 16" id="KW-0472">Membrane</keyword>
<sequence length="447" mass="49489">MALKDKKKKREPESLLDRILARIQITPAKKKRRKDKDAKPIRFSLLYFILASLIIIMLQHLLISEEYKEISYSEFKKNAETGNIKKLVIRPKSIEGLIIQAKDGKKDVLFKCLRVEDPDLVKLLDDKDIDYSGKIESNILATVLSWVLPLIFIIVIWGVLMKKVMGPQGGMLSLGKNKAKIYAESEMNVKFKDVAGIDEAKAELEEVVEFLKTPNKFLKLGAKIPKGVLLVGAPGTGKTLLAKAVAGESGVPFFSLSGSDFVEMFVGLGAARVRDLFHQAKNNAPCIIFIDELDALGKARGINPAASHDEREQTLNQLLVEMDGFESNTGVILMSATNRPELLDPALLRPGRFDRQVVVDRPDLKGRESILKVHAKEVKLSKDIDLSEIAAQTPGFVGADLANLVNEAALLAARRGKTAVDINDFNEAIDRIIAGLEKRSRLMSKKE</sequence>
<protein>
    <submittedName>
        <fullName evidence="18">Cell division protein FtsH</fullName>
    </submittedName>
</protein>
<dbReference type="Gene3D" id="3.40.50.300">
    <property type="entry name" value="P-loop containing nucleotide triphosphate hydrolases"/>
    <property type="match status" value="1"/>
</dbReference>
<keyword evidence="12" id="KW-0482">Metalloprotease</keyword>
<dbReference type="SMART" id="SM00382">
    <property type="entry name" value="AAA"/>
    <property type="match status" value="1"/>
</dbReference>
<dbReference type="Pfam" id="PF00004">
    <property type="entry name" value="AAA"/>
    <property type="match status" value="1"/>
</dbReference>
<feature type="non-terminal residue" evidence="18">
    <location>
        <position position="447"/>
    </location>
</feature>
<dbReference type="GO" id="GO:0008270">
    <property type="term" value="F:zinc ion binding"/>
    <property type="evidence" value="ECO:0007669"/>
    <property type="project" value="InterPro"/>
</dbReference>
<reference evidence="18 19" key="1">
    <citation type="journal article" date="2016" name="Nat. Commun.">
        <title>Thousands of microbial genomes shed light on interconnected biogeochemical processes in an aquifer system.</title>
        <authorList>
            <person name="Anantharaman K."/>
            <person name="Brown C.T."/>
            <person name="Hug L.A."/>
            <person name="Sharon I."/>
            <person name="Castelle C.J."/>
            <person name="Probst A.J."/>
            <person name="Thomas B.C."/>
            <person name="Singh A."/>
            <person name="Wilkins M.J."/>
            <person name="Karaoz U."/>
            <person name="Brodie E.L."/>
            <person name="Williams K.H."/>
            <person name="Hubbard S.S."/>
            <person name="Banfield J.F."/>
        </authorList>
    </citation>
    <scope>NUCLEOTIDE SEQUENCE [LARGE SCALE GENOMIC DNA]</scope>
</reference>
<dbReference type="Pfam" id="PF06480">
    <property type="entry name" value="FtsH_ext"/>
    <property type="match status" value="1"/>
</dbReference>
<name>A0A1F7S2W6_9BACT</name>
<proteinExistence type="inferred from homology"/>
<comment type="similarity">
    <text evidence="15">Belongs to the AAA ATPase family.</text>
</comment>
<dbReference type="InterPro" id="IPR003960">
    <property type="entry name" value="ATPase_AAA_CS"/>
</dbReference>
<gene>
    <name evidence="18" type="ORF">A2161_19875</name>
</gene>
<dbReference type="GO" id="GO:0005524">
    <property type="term" value="F:ATP binding"/>
    <property type="evidence" value="ECO:0007669"/>
    <property type="project" value="UniProtKB-KW"/>
</dbReference>
<dbReference type="GO" id="GO:0016887">
    <property type="term" value="F:ATP hydrolysis activity"/>
    <property type="evidence" value="ECO:0007669"/>
    <property type="project" value="InterPro"/>
</dbReference>
<dbReference type="FunFam" id="1.10.8.60:FF:000001">
    <property type="entry name" value="ATP-dependent zinc metalloprotease FtsH"/>
    <property type="match status" value="1"/>
</dbReference>
<evidence type="ECO:0000313" key="19">
    <source>
        <dbReference type="Proteomes" id="UP000179266"/>
    </source>
</evidence>
<keyword evidence="18" id="KW-0131">Cell cycle</keyword>
<keyword evidence="6" id="KW-0479">Metal-binding</keyword>
<dbReference type="InterPro" id="IPR003959">
    <property type="entry name" value="ATPase_AAA_core"/>
</dbReference>
<dbReference type="CDD" id="cd19501">
    <property type="entry name" value="RecA-like_FtsH"/>
    <property type="match status" value="1"/>
</dbReference>
<keyword evidence="8" id="KW-0378">Hydrolase</keyword>
<evidence type="ECO:0000256" key="16">
    <source>
        <dbReference type="SAM" id="Phobius"/>
    </source>
</evidence>
<comment type="caution">
    <text evidence="18">The sequence shown here is derived from an EMBL/GenBank/DDBJ whole genome shotgun (WGS) entry which is preliminary data.</text>
</comment>
<organism evidence="18 19">
    <name type="scientific">Candidatus Schekmanbacteria bacterium RBG_13_48_7</name>
    <dbReference type="NCBI Taxonomy" id="1817878"/>
    <lineage>
        <taxon>Bacteria</taxon>
        <taxon>Candidatus Schekmaniibacteriota</taxon>
    </lineage>
</organism>
<dbReference type="SUPFAM" id="SSF52540">
    <property type="entry name" value="P-loop containing nucleoside triphosphate hydrolases"/>
    <property type="match status" value="1"/>
</dbReference>
<evidence type="ECO:0000256" key="13">
    <source>
        <dbReference type="ARBA" id="ARBA00023136"/>
    </source>
</evidence>
<dbReference type="Proteomes" id="UP000179266">
    <property type="component" value="Unassembled WGS sequence"/>
</dbReference>
<keyword evidence="5 16" id="KW-0812">Transmembrane</keyword>
<comment type="subcellular location">
    <subcellularLocation>
        <location evidence="2">Membrane</location>
    </subcellularLocation>
</comment>
<dbReference type="Gene3D" id="1.10.8.60">
    <property type="match status" value="1"/>
</dbReference>
<keyword evidence="4" id="KW-0645">Protease</keyword>
<dbReference type="GO" id="GO:0004176">
    <property type="term" value="F:ATP-dependent peptidase activity"/>
    <property type="evidence" value="ECO:0007669"/>
    <property type="project" value="InterPro"/>
</dbReference>
<dbReference type="FunFam" id="3.40.50.300:FF:000001">
    <property type="entry name" value="ATP-dependent zinc metalloprotease FtsH"/>
    <property type="match status" value="1"/>
</dbReference>
<keyword evidence="11 16" id="KW-1133">Transmembrane helix</keyword>
<dbReference type="Gene3D" id="3.30.720.210">
    <property type="match status" value="1"/>
</dbReference>
<evidence type="ECO:0000256" key="6">
    <source>
        <dbReference type="ARBA" id="ARBA00022723"/>
    </source>
</evidence>
<dbReference type="GO" id="GO:0051301">
    <property type="term" value="P:cell division"/>
    <property type="evidence" value="ECO:0007669"/>
    <property type="project" value="UniProtKB-KW"/>
</dbReference>
<dbReference type="PANTHER" id="PTHR23076:SF113">
    <property type="entry name" value="ATP-DEPENDENT ZINC METALLOPROTEASE FTSH 1, CHLOROPLASTIC-RELATED"/>
    <property type="match status" value="1"/>
</dbReference>
<evidence type="ECO:0000256" key="2">
    <source>
        <dbReference type="ARBA" id="ARBA00004370"/>
    </source>
</evidence>
<comment type="similarity">
    <text evidence="3">In the C-terminal section; belongs to the peptidase M41 family.</text>
</comment>
<evidence type="ECO:0000256" key="3">
    <source>
        <dbReference type="ARBA" id="ARBA00010044"/>
    </source>
</evidence>
<dbReference type="InterPro" id="IPR011546">
    <property type="entry name" value="Pept_M41_FtsH_extracell"/>
</dbReference>
<evidence type="ECO:0000256" key="15">
    <source>
        <dbReference type="RuleBase" id="RU003651"/>
    </source>
</evidence>
<accession>A0A1F7S2W6</accession>
<evidence type="ECO:0000256" key="11">
    <source>
        <dbReference type="ARBA" id="ARBA00022989"/>
    </source>
</evidence>
<evidence type="ECO:0000256" key="14">
    <source>
        <dbReference type="ARBA" id="ARBA00061570"/>
    </source>
</evidence>
<evidence type="ECO:0000256" key="9">
    <source>
        <dbReference type="ARBA" id="ARBA00022833"/>
    </source>
</evidence>
<evidence type="ECO:0000256" key="10">
    <source>
        <dbReference type="ARBA" id="ARBA00022840"/>
    </source>
</evidence>
<dbReference type="GO" id="GO:0006508">
    <property type="term" value="P:proteolysis"/>
    <property type="evidence" value="ECO:0007669"/>
    <property type="project" value="UniProtKB-KW"/>
</dbReference>
<dbReference type="AlphaFoldDB" id="A0A1F7S2W6"/>